<dbReference type="EMBL" id="JAENHO010000017">
    <property type="protein sequence ID" value="MBL7261184.1"/>
    <property type="molecule type" value="Genomic_DNA"/>
</dbReference>
<dbReference type="RefSeq" id="WP_202997891.1">
    <property type="nucleotide sequence ID" value="NZ_JAENHO010000017.1"/>
</dbReference>
<accession>A0ABS1W369</accession>
<name>A0ABS1W369_9ACTN</name>
<keyword evidence="2" id="KW-1185">Reference proteome</keyword>
<proteinExistence type="predicted"/>
<protein>
    <submittedName>
        <fullName evidence="1">Uncharacterized protein</fullName>
    </submittedName>
</protein>
<evidence type="ECO:0000313" key="2">
    <source>
        <dbReference type="Proteomes" id="UP000598996"/>
    </source>
</evidence>
<gene>
    <name evidence="1" type="ORF">JKJ07_43560</name>
</gene>
<dbReference type="Proteomes" id="UP000598996">
    <property type="component" value="Unassembled WGS sequence"/>
</dbReference>
<sequence length="57" mass="6013">MFRLIIAGAVATAALVSPVPEPVTAPVQPADCSVYYEANGPSPVRRWNGSACRERIG</sequence>
<comment type="caution">
    <text evidence="1">The sequence shown here is derived from an EMBL/GenBank/DDBJ whole genome shotgun (WGS) entry which is preliminary data.</text>
</comment>
<organism evidence="1 2">
    <name type="scientific">Paractinoplanes lichenicola</name>
    <dbReference type="NCBI Taxonomy" id="2802976"/>
    <lineage>
        <taxon>Bacteria</taxon>
        <taxon>Bacillati</taxon>
        <taxon>Actinomycetota</taxon>
        <taxon>Actinomycetes</taxon>
        <taxon>Micromonosporales</taxon>
        <taxon>Micromonosporaceae</taxon>
        <taxon>Paractinoplanes</taxon>
    </lineage>
</organism>
<reference evidence="1 2" key="1">
    <citation type="submission" date="2021-01" db="EMBL/GenBank/DDBJ databases">
        <title>Actinoplanes sp. nov. LDG1-01 isolated from lichen.</title>
        <authorList>
            <person name="Saeng-In P."/>
            <person name="Phongsopitanun W."/>
            <person name="Kanchanasin P."/>
            <person name="Yuki M."/>
            <person name="Kudo T."/>
            <person name="Ohkuma M."/>
            <person name="Tanasupawat S."/>
        </authorList>
    </citation>
    <scope>NUCLEOTIDE SEQUENCE [LARGE SCALE GENOMIC DNA]</scope>
    <source>
        <strain evidence="1 2">LDG1-01</strain>
    </source>
</reference>
<evidence type="ECO:0000313" key="1">
    <source>
        <dbReference type="EMBL" id="MBL7261184.1"/>
    </source>
</evidence>